<evidence type="ECO:0000313" key="1">
    <source>
        <dbReference type="EMBL" id="CBJ90396.1"/>
    </source>
</evidence>
<proteinExistence type="predicted"/>
<sequence>MGEQGNLTIGAPLPKRTIQDIGQSPGIAIVSAVLMQVLSYQT</sequence>
<protein>
    <submittedName>
        <fullName evidence="1">Uncharacterized protein</fullName>
    </submittedName>
</protein>
<organism evidence="1 2">
    <name type="scientific">Xenorhabdus nematophila (strain ATCC 19061 / DSM 3370 / CCUG 14189 / LMG 1036 / NCIMB 9965 / AN6)</name>
    <dbReference type="NCBI Taxonomy" id="406817"/>
    <lineage>
        <taxon>Bacteria</taxon>
        <taxon>Pseudomonadati</taxon>
        <taxon>Pseudomonadota</taxon>
        <taxon>Gammaproteobacteria</taxon>
        <taxon>Enterobacterales</taxon>
        <taxon>Morganellaceae</taxon>
        <taxon>Xenorhabdus</taxon>
    </lineage>
</organism>
<dbReference type="HOGENOM" id="CLU_3260005_0_0_6"/>
<dbReference type="AlphaFoldDB" id="D3VGG0"/>
<gene>
    <name evidence="1" type="ordered locus">XNC1_2337</name>
</gene>
<dbReference type="Proteomes" id="UP000008075">
    <property type="component" value="Chromosome"/>
</dbReference>
<keyword evidence="2" id="KW-1185">Reference proteome</keyword>
<accession>D3VGG0</accession>
<name>D3VGG0_XENNA</name>
<evidence type="ECO:0000313" key="2">
    <source>
        <dbReference type="Proteomes" id="UP000008075"/>
    </source>
</evidence>
<dbReference type="EMBL" id="FN667742">
    <property type="protein sequence ID" value="CBJ90396.1"/>
    <property type="molecule type" value="Genomic_DNA"/>
</dbReference>
<reference evidence="1 2" key="1">
    <citation type="journal article" date="2011" name="PLoS ONE">
        <title>The entomopathogenic bacterial endosymbionts xenorhabdus and photorhabdus: convergent lifestyles from divergent genomes.</title>
        <authorList>
            <person name="Chaston J.M."/>
            <person name="Suen G."/>
            <person name="Tucker S.L."/>
            <person name="Andersen A.W."/>
            <person name="Bhasin A."/>
            <person name="Bode E."/>
            <person name="Bode H.B."/>
            <person name="Brachmann A.O."/>
            <person name="Cowles C.E."/>
            <person name="Cowles K.N."/>
            <person name="Darby C."/>
            <person name="de Leon L."/>
            <person name="Drace K."/>
            <person name="Du Z."/>
            <person name="Givaudan A."/>
            <person name="Herbert Tran E.E."/>
            <person name="Jewell K.A."/>
            <person name="Knack J.J."/>
            <person name="Krasomil-Osterfeld K.C."/>
            <person name="Kukor R."/>
            <person name="Lanois A."/>
            <person name="Latreille P."/>
            <person name="Leimgruber N.K."/>
            <person name="Lipke C.M."/>
            <person name="Liu R."/>
            <person name="Lu X."/>
            <person name="Martens E.C."/>
            <person name="Marri P.R."/>
            <person name="Medigue C."/>
            <person name="Menard M.L."/>
            <person name="Miller N.M."/>
            <person name="Morales-Soto N."/>
            <person name="Norton S."/>
            <person name="Ogier J.C."/>
            <person name="Orchard S.S."/>
            <person name="Park D."/>
            <person name="Park Y."/>
            <person name="Qurollo B.A."/>
            <person name="Sugar D.R."/>
            <person name="Richards G.R."/>
            <person name="Rouy Z."/>
            <person name="Slominski B."/>
            <person name="Slominski K."/>
            <person name="Snyder H."/>
            <person name="Tjaden B.C."/>
            <person name="van der Hoeven R."/>
            <person name="Welch R.D."/>
            <person name="Wheeler C."/>
            <person name="Xiang B."/>
            <person name="Barbazuk B."/>
            <person name="Gaudriault S."/>
            <person name="Goodner B."/>
            <person name="Slater S.C."/>
            <person name="Forst S."/>
            <person name="Goldman B.S."/>
            <person name="Goodrich-Blair H."/>
        </authorList>
    </citation>
    <scope>NUCLEOTIDE SEQUENCE [LARGE SCALE GENOMIC DNA]</scope>
    <source>
        <strain evidence="2">ATCC 19061 / DSM 3370 / CCUG 14189 / LMG 1036 / NCIMB 9965 / AN6</strain>
    </source>
</reference>
<dbReference type="KEGG" id="xne:XNC1_2337"/>